<dbReference type="InterPro" id="IPR036865">
    <property type="entry name" value="CRAL-TRIO_dom_sf"/>
</dbReference>
<dbReference type="PANTHER" id="PTHR45657:SF61">
    <property type="entry name" value="CRAL-TRIO DOMAIN-CONTAINING PROTEIN"/>
    <property type="match status" value="1"/>
</dbReference>
<organism evidence="4">
    <name type="scientific">Mucochytrium quahogii</name>
    <dbReference type="NCBI Taxonomy" id="96639"/>
    <lineage>
        <taxon>Eukaryota</taxon>
        <taxon>Sar</taxon>
        <taxon>Stramenopiles</taxon>
        <taxon>Bigyra</taxon>
        <taxon>Labyrinthulomycetes</taxon>
        <taxon>Thraustochytrida</taxon>
        <taxon>Thraustochytriidae</taxon>
        <taxon>Mucochytrium</taxon>
    </lineage>
</organism>
<dbReference type="Gene3D" id="3.40.525.10">
    <property type="entry name" value="CRAL-TRIO lipid binding domain"/>
    <property type="match status" value="1"/>
</dbReference>
<dbReference type="Pfam" id="PF00650">
    <property type="entry name" value="CRAL_TRIO"/>
    <property type="match status" value="1"/>
</dbReference>
<dbReference type="SMART" id="SM00516">
    <property type="entry name" value="SEC14"/>
    <property type="match status" value="1"/>
</dbReference>
<protein>
    <recommendedName>
        <fullName evidence="3">CRAL-TRIO domain-containing protein</fullName>
    </recommendedName>
</protein>
<sequence>MTSRIGDAQSPLRTDSPRSQPEIMSNSGIVGVARPSSTRSAKNNDSKVTWENNVNDMLADEDYIKYGDTIKLFAISQYLKHQKTGSGVVQGGYVGVYEKPDGTARVACPPIGDNAEGTFKESILRIQHPWGEIPDGTVVKYGDLCVLVDEKGNVWNNKIGTGTFSGFFEGYLGPKPRGENGEVFISFSKNGHDRQPLQYAQNAVFIDVEASNRYRSAYNYRITNYKSSSSRIIGGYLCSDGTGQELPFTIHRHTGPPVRAYKLPAVVERRISRRLSSLKHHEHGGSFQFKAVGGAGSIFTPPRIEYVGVLRGDSQLDTMIKDPLYGKPIKLYKVRPGDTIIVKLEQEKAQARLSASHLFNAAENAAPHGSGSPLQLDIACQKDDSNIQSVASKTTKRVDLNSVEMIVEQDLTVLKRAFRTEYRNSGEFGEYDRGDLDKSDKLDKLDLLIACHKLAMVYFACAIVLPYFIWQIVLVLGDLLEPIHQLSAKNKSLAIIERILTTLVVDFGIEVVDGVAKIQDTHRNMETTTLLSSFIAFILVYALGLVTPGFARVGTKHRRKNKQGEDEHETANWLVSINVPENAWDYRKMSMEQARMASVSTRTEWEDDDSTNEDDGASFTSEETGDTCKVDGIRVGGVWGNAGVDEEGTPLHPAFKRFLAGEKGNLAAAKARWIRTCDWRVEGNIDTILEQPHQYYHVLKDNLPNYYMGRGKLGHPVYIDCPGGVKMKALRKAGVKLTDLLFHFTYSTEFLWNVIEPSQDGRTISILDLEGIGMFDFVGEATDFVKRTIALSSEHYPERARKIFIINAPRFFSGIWSVIKPWLDEETKKKIGLFRTGYTEALLEEIDVSVLPVKYGGKNETPLGSSDEDRLLESHVCRVLLEKKIPMLDGTGKPAAGSPENLDKFIDDSLKGGVSKLKLDTPQHAKLDT</sequence>
<feature type="region of interest" description="Disordered" evidence="1">
    <location>
        <begin position="1"/>
        <end position="45"/>
    </location>
</feature>
<feature type="domain" description="CRAL-TRIO" evidence="3">
    <location>
        <begin position="695"/>
        <end position="863"/>
    </location>
</feature>
<dbReference type="InterPro" id="IPR001251">
    <property type="entry name" value="CRAL-TRIO_dom"/>
</dbReference>
<evidence type="ECO:0000313" key="4">
    <source>
        <dbReference type="EMBL" id="CAD9691012.1"/>
    </source>
</evidence>
<dbReference type="PANTHER" id="PTHR45657">
    <property type="entry name" value="CRAL-TRIO DOMAIN-CONTAINING PROTEIN YKL091C-RELATED"/>
    <property type="match status" value="1"/>
</dbReference>
<dbReference type="CDD" id="cd00170">
    <property type="entry name" value="SEC14"/>
    <property type="match status" value="1"/>
</dbReference>
<evidence type="ECO:0000259" key="3">
    <source>
        <dbReference type="PROSITE" id="PS50191"/>
    </source>
</evidence>
<name>A0A7S2WJ12_9STRA</name>
<dbReference type="AlphaFoldDB" id="A0A7S2WJ12"/>
<dbReference type="SUPFAM" id="SSF52087">
    <property type="entry name" value="CRAL/TRIO domain"/>
    <property type="match status" value="1"/>
</dbReference>
<keyword evidence="2" id="KW-0472">Membrane</keyword>
<gene>
    <name evidence="4" type="ORF">QSP1433_LOCUS10836</name>
</gene>
<evidence type="ECO:0000256" key="2">
    <source>
        <dbReference type="SAM" id="Phobius"/>
    </source>
</evidence>
<feature type="region of interest" description="Disordered" evidence="1">
    <location>
        <begin position="600"/>
        <end position="625"/>
    </location>
</feature>
<feature type="compositionally biased region" description="Polar residues" evidence="1">
    <location>
        <begin position="35"/>
        <end position="45"/>
    </location>
</feature>
<feature type="transmembrane region" description="Helical" evidence="2">
    <location>
        <begin position="455"/>
        <end position="480"/>
    </location>
</feature>
<feature type="compositionally biased region" description="Acidic residues" evidence="1">
    <location>
        <begin position="605"/>
        <end position="616"/>
    </location>
</feature>
<dbReference type="InterPro" id="IPR018247">
    <property type="entry name" value="EF_Hand_1_Ca_BS"/>
</dbReference>
<dbReference type="InterPro" id="IPR051026">
    <property type="entry name" value="PI/PC_transfer"/>
</dbReference>
<dbReference type="EMBL" id="HBHK01017210">
    <property type="protein sequence ID" value="CAD9691012.1"/>
    <property type="molecule type" value="Transcribed_RNA"/>
</dbReference>
<reference evidence="4" key="1">
    <citation type="submission" date="2021-01" db="EMBL/GenBank/DDBJ databases">
        <authorList>
            <person name="Corre E."/>
            <person name="Pelletier E."/>
            <person name="Niang G."/>
            <person name="Scheremetjew M."/>
            <person name="Finn R."/>
            <person name="Kale V."/>
            <person name="Holt S."/>
            <person name="Cochrane G."/>
            <person name="Meng A."/>
            <person name="Brown T."/>
            <person name="Cohen L."/>
        </authorList>
    </citation>
    <scope>NUCLEOTIDE SEQUENCE</scope>
    <source>
        <strain evidence="4">NY070348D</strain>
    </source>
</reference>
<accession>A0A7S2WJ12</accession>
<dbReference type="PROSITE" id="PS00018">
    <property type="entry name" value="EF_HAND_1"/>
    <property type="match status" value="1"/>
</dbReference>
<feature type="compositionally biased region" description="Polar residues" evidence="1">
    <location>
        <begin position="11"/>
        <end position="28"/>
    </location>
</feature>
<feature type="transmembrane region" description="Helical" evidence="2">
    <location>
        <begin position="529"/>
        <end position="551"/>
    </location>
</feature>
<dbReference type="PROSITE" id="PS50191">
    <property type="entry name" value="CRAL_TRIO"/>
    <property type="match status" value="1"/>
</dbReference>
<evidence type="ECO:0000256" key="1">
    <source>
        <dbReference type="SAM" id="MobiDB-lite"/>
    </source>
</evidence>
<keyword evidence="2" id="KW-1133">Transmembrane helix</keyword>
<proteinExistence type="predicted"/>
<keyword evidence="2" id="KW-0812">Transmembrane</keyword>